<keyword evidence="7" id="KW-1185">Reference proteome</keyword>
<name>A0A443L5R3_9RHOB</name>
<dbReference type="FunFam" id="1.10.10.10:FF:000001">
    <property type="entry name" value="LysR family transcriptional regulator"/>
    <property type="match status" value="1"/>
</dbReference>
<dbReference type="InterPro" id="IPR000847">
    <property type="entry name" value="LysR_HTH_N"/>
</dbReference>
<dbReference type="Proteomes" id="UP000286594">
    <property type="component" value="Unassembled WGS sequence"/>
</dbReference>
<evidence type="ECO:0000256" key="3">
    <source>
        <dbReference type="ARBA" id="ARBA00023125"/>
    </source>
</evidence>
<keyword evidence="2" id="KW-0805">Transcription regulation</keyword>
<dbReference type="SUPFAM" id="SSF46785">
    <property type="entry name" value="Winged helix' DNA-binding domain"/>
    <property type="match status" value="1"/>
</dbReference>
<dbReference type="CDD" id="cd08472">
    <property type="entry name" value="PBP2_CrgA_like_3"/>
    <property type="match status" value="1"/>
</dbReference>
<evidence type="ECO:0000313" key="7">
    <source>
        <dbReference type="Proteomes" id="UP000286594"/>
    </source>
</evidence>
<keyword evidence="3" id="KW-0238">DNA-binding</keyword>
<dbReference type="PANTHER" id="PTHR30537:SF72">
    <property type="entry name" value="LYSR FAMILY TRANSCRIPTIONAL REGULATOR"/>
    <property type="match status" value="1"/>
</dbReference>
<dbReference type="Gene3D" id="1.10.10.10">
    <property type="entry name" value="Winged helix-like DNA-binding domain superfamily/Winged helix DNA-binding domain"/>
    <property type="match status" value="1"/>
</dbReference>
<evidence type="ECO:0000256" key="2">
    <source>
        <dbReference type="ARBA" id="ARBA00023015"/>
    </source>
</evidence>
<dbReference type="InterPro" id="IPR036388">
    <property type="entry name" value="WH-like_DNA-bd_sf"/>
</dbReference>
<dbReference type="InterPro" id="IPR058163">
    <property type="entry name" value="LysR-type_TF_proteobact-type"/>
</dbReference>
<dbReference type="Pfam" id="PF03466">
    <property type="entry name" value="LysR_substrate"/>
    <property type="match status" value="1"/>
</dbReference>
<dbReference type="InterPro" id="IPR005119">
    <property type="entry name" value="LysR_subst-bd"/>
</dbReference>
<sequence>MDRIQQMQVFVQVVESGNFTRAAAALGLPRSTVSATVQALEDRLGVQLLQRTTRVVRPTQEGLHFAETARDLVDALAQAEGQFRHRPGQISGRLRVDMPSRMARRMVIPHLHDFRALYPAVTLDISATDRMVDLVSEGVDAVVRMAELEDSELICRKLGEVPILTCAGAGYVARHGIPARPEDLSRHLLVNYALRMPAAAAEWDGQEDGRAISVPMQSYLCVDNAESYVAGALHGHGLIQVPARDVAEDIAAGRLLEVLADFRPAPVPISVLYARRRHLAPRLKVFMDWLEELLRREGFVAPEVRGERHGS</sequence>
<dbReference type="GO" id="GO:0006351">
    <property type="term" value="P:DNA-templated transcription"/>
    <property type="evidence" value="ECO:0007669"/>
    <property type="project" value="TreeGrafter"/>
</dbReference>
<evidence type="ECO:0000256" key="1">
    <source>
        <dbReference type="ARBA" id="ARBA00009437"/>
    </source>
</evidence>
<evidence type="ECO:0000256" key="4">
    <source>
        <dbReference type="ARBA" id="ARBA00023163"/>
    </source>
</evidence>
<keyword evidence="4" id="KW-0804">Transcription</keyword>
<accession>A0A443L5R3</accession>
<evidence type="ECO:0000259" key="5">
    <source>
        <dbReference type="PROSITE" id="PS50931"/>
    </source>
</evidence>
<dbReference type="PRINTS" id="PR00039">
    <property type="entry name" value="HTHLYSR"/>
</dbReference>
<dbReference type="Gene3D" id="3.40.190.290">
    <property type="match status" value="1"/>
</dbReference>
<comment type="caution">
    <text evidence="6">The sequence shown here is derived from an EMBL/GenBank/DDBJ whole genome shotgun (WGS) entry which is preliminary data.</text>
</comment>
<dbReference type="RefSeq" id="WP_128151977.1">
    <property type="nucleotide sequence ID" value="NZ_SAVB01000030.1"/>
</dbReference>
<dbReference type="InterPro" id="IPR036390">
    <property type="entry name" value="WH_DNA-bd_sf"/>
</dbReference>
<comment type="similarity">
    <text evidence="1">Belongs to the LysR transcriptional regulatory family.</text>
</comment>
<evidence type="ECO:0000313" key="6">
    <source>
        <dbReference type="EMBL" id="RWR44549.1"/>
    </source>
</evidence>
<gene>
    <name evidence="6" type="ORF">EOW65_18550</name>
</gene>
<dbReference type="EMBL" id="SAVB01000030">
    <property type="protein sequence ID" value="RWR44549.1"/>
    <property type="molecule type" value="Genomic_DNA"/>
</dbReference>
<dbReference type="AlphaFoldDB" id="A0A443L5R3"/>
<dbReference type="PROSITE" id="PS50931">
    <property type="entry name" value="HTH_LYSR"/>
    <property type="match status" value="1"/>
</dbReference>
<dbReference type="FunFam" id="3.40.190.290:FF:000001">
    <property type="entry name" value="Transcriptional regulator, LysR family"/>
    <property type="match status" value="1"/>
</dbReference>
<dbReference type="OrthoDB" id="9813056at2"/>
<dbReference type="GO" id="GO:0043565">
    <property type="term" value="F:sequence-specific DNA binding"/>
    <property type="evidence" value="ECO:0007669"/>
    <property type="project" value="TreeGrafter"/>
</dbReference>
<dbReference type="SUPFAM" id="SSF53850">
    <property type="entry name" value="Periplasmic binding protein-like II"/>
    <property type="match status" value="1"/>
</dbReference>
<reference evidence="6 7" key="1">
    <citation type="submission" date="2019-01" db="EMBL/GenBank/DDBJ databases">
        <title>Sinorhodobacter populi sp. nov. isolated from the symptomatic bark tissue of Populus euramericana canker.</title>
        <authorList>
            <person name="Xu G."/>
        </authorList>
    </citation>
    <scope>NUCLEOTIDE SEQUENCE [LARGE SCALE GENOMIC DNA]</scope>
    <source>
        <strain evidence="6 7">CCTCC AB2012026</strain>
    </source>
</reference>
<protein>
    <submittedName>
        <fullName evidence="6">LysR family transcriptional regulator</fullName>
    </submittedName>
</protein>
<feature type="domain" description="HTH lysR-type" evidence="5">
    <location>
        <begin position="1"/>
        <end position="59"/>
    </location>
</feature>
<dbReference type="PANTHER" id="PTHR30537">
    <property type="entry name" value="HTH-TYPE TRANSCRIPTIONAL REGULATOR"/>
    <property type="match status" value="1"/>
</dbReference>
<dbReference type="Pfam" id="PF00126">
    <property type="entry name" value="HTH_1"/>
    <property type="match status" value="1"/>
</dbReference>
<dbReference type="GO" id="GO:0003700">
    <property type="term" value="F:DNA-binding transcription factor activity"/>
    <property type="evidence" value="ECO:0007669"/>
    <property type="project" value="InterPro"/>
</dbReference>
<organism evidence="6 7">
    <name type="scientific">Paenirhodobacter ferrireducens</name>
    <dbReference type="NCBI Taxonomy" id="1215032"/>
    <lineage>
        <taxon>Bacteria</taxon>
        <taxon>Pseudomonadati</taxon>
        <taxon>Pseudomonadota</taxon>
        <taxon>Alphaproteobacteria</taxon>
        <taxon>Rhodobacterales</taxon>
        <taxon>Rhodobacter group</taxon>
        <taxon>Paenirhodobacter</taxon>
    </lineage>
</organism>
<proteinExistence type="inferred from homology"/>